<dbReference type="InterPro" id="IPR032710">
    <property type="entry name" value="NTF2-like_dom_sf"/>
</dbReference>
<protein>
    <submittedName>
        <fullName evidence="2">Nuclear transport factor 2 family protein</fullName>
    </submittedName>
</protein>
<name>A0A5C7B517_9BACT</name>
<dbReference type="Proteomes" id="UP000321935">
    <property type="component" value="Unassembled WGS sequence"/>
</dbReference>
<evidence type="ECO:0000259" key="1">
    <source>
        <dbReference type="Pfam" id="PF14534"/>
    </source>
</evidence>
<sequence>MKQIRDQREASNKALRNFDEKLNSTFLTDDVLITTGAGTLLSGKAELIEYINNANGQKMYWVRTTTEVIVNSESQLAWEEGTWEGFNENSTTPIVAGNYAAQWTKKSGIWLIQSQLFVTLPKD</sequence>
<dbReference type="EMBL" id="VORW01000001">
    <property type="protein sequence ID" value="TXE14879.1"/>
    <property type="molecule type" value="Genomic_DNA"/>
</dbReference>
<accession>A0A5C7B517</accession>
<gene>
    <name evidence="2" type="ORF">ESV85_03990</name>
</gene>
<dbReference type="SUPFAM" id="SSF54427">
    <property type="entry name" value="NTF2-like"/>
    <property type="match status" value="1"/>
</dbReference>
<organism evidence="2 3">
    <name type="scientific">Algoriphagus aquimarinus</name>
    <dbReference type="NCBI Taxonomy" id="237018"/>
    <lineage>
        <taxon>Bacteria</taxon>
        <taxon>Pseudomonadati</taxon>
        <taxon>Bacteroidota</taxon>
        <taxon>Cytophagia</taxon>
        <taxon>Cytophagales</taxon>
        <taxon>Cyclobacteriaceae</taxon>
        <taxon>Algoriphagus</taxon>
    </lineage>
</organism>
<comment type="caution">
    <text evidence="2">The sequence shown here is derived from an EMBL/GenBank/DDBJ whole genome shotgun (WGS) entry which is preliminary data.</text>
</comment>
<dbReference type="InterPro" id="IPR027843">
    <property type="entry name" value="DUF4440"/>
</dbReference>
<proteinExistence type="predicted"/>
<evidence type="ECO:0000313" key="3">
    <source>
        <dbReference type="Proteomes" id="UP000321935"/>
    </source>
</evidence>
<dbReference type="Pfam" id="PF14534">
    <property type="entry name" value="DUF4440"/>
    <property type="match status" value="1"/>
</dbReference>
<dbReference type="AlphaFoldDB" id="A0A5C7B517"/>
<feature type="domain" description="DUF4440" evidence="1">
    <location>
        <begin position="4"/>
        <end position="112"/>
    </location>
</feature>
<dbReference type="OrthoDB" id="7375768at2"/>
<dbReference type="Gene3D" id="3.10.450.50">
    <property type="match status" value="1"/>
</dbReference>
<evidence type="ECO:0000313" key="2">
    <source>
        <dbReference type="EMBL" id="TXE14879.1"/>
    </source>
</evidence>
<reference evidence="2 3" key="1">
    <citation type="submission" date="2019-08" db="EMBL/GenBank/DDBJ databases">
        <title>Genomes sequence of Algoriphagus aquimarinus ACAM450.</title>
        <authorList>
            <person name="Bowman J.P."/>
        </authorList>
    </citation>
    <scope>NUCLEOTIDE SEQUENCE [LARGE SCALE GENOMIC DNA]</scope>
    <source>
        <strain evidence="2 3">ACAM 450</strain>
    </source>
</reference>